<sequence length="87" mass="10151">MITRYRRVLDEPAYIFVLHNGPNQSCRKIDSFWETIAHDYHWHIEIIPILMPVAAFEVGTGIYINPVLPEEATDILLEKKELITKTD</sequence>
<accession>A0ABV6Z0R5</accession>
<keyword evidence="2" id="KW-1185">Reference proteome</keyword>
<name>A0ABV6Z0R5_UNCC1</name>
<dbReference type="InterPro" id="IPR036265">
    <property type="entry name" value="HIT-like_sf"/>
</dbReference>
<evidence type="ECO:0000313" key="2">
    <source>
        <dbReference type="Proteomes" id="UP001594351"/>
    </source>
</evidence>
<dbReference type="PANTHER" id="PTHR42763:SF2">
    <property type="entry name" value="ADP-GLUCOSE PHOSPHORYLASE"/>
    <property type="match status" value="1"/>
</dbReference>
<dbReference type="SUPFAM" id="SSF54197">
    <property type="entry name" value="HIT-like"/>
    <property type="match status" value="1"/>
</dbReference>
<dbReference type="InterPro" id="IPR053177">
    <property type="entry name" value="ADP-glucose_phosphorylase"/>
</dbReference>
<comment type="caution">
    <text evidence="1">The sequence shown here is derived from an EMBL/GenBank/DDBJ whole genome shotgun (WGS) entry which is preliminary data.</text>
</comment>
<proteinExistence type="predicted"/>
<dbReference type="PANTHER" id="PTHR42763">
    <property type="entry name" value="ADP-GLUCOSE PHOSPHORYLASE"/>
    <property type="match status" value="1"/>
</dbReference>
<dbReference type="EMBL" id="JBHPBY010000241">
    <property type="protein sequence ID" value="MFC1851908.1"/>
    <property type="molecule type" value="Genomic_DNA"/>
</dbReference>
<dbReference type="Gene3D" id="3.30.428.10">
    <property type="entry name" value="HIT-like"/>
    <property type="match status" value="1"/>
</dbReference>
<reference evidence="1 2" key="1">
    <citation type="submission" date="2024-09" db="EMBL/GenBank/DDBJ databases">
        <title>Laminarin stimulates single cell rates of sulfate reduction while oxygen inhibits transcriptomic activity in coastal marine sediment.</title>
        <authorList>
            <person name="Lindsay M."/>
            <person name="Orcutt B."/>
            <person name="Emerson D."/>
            <person name="Stepanauskas R."/>
            <person name="D'Angelo T."/>
        </authorList>
    </citation>
    <scope>NUCLEOTIDE SEQUENCE [LARGE SCALE GENOMIC DNA]</scope>
    <source>
        <strain evidence="1">SAG AM-311-K15</strain>
    </source>
</reference>
<dbReference type="Proteomes" id="UP001594351">
    <property type="component" value="Unassembled WGS sequence"/>
</dbReference>
<evidence type="ECO:0000313" key="1">
    <source>
        <dbReference type="EMBL" id="MFC1851908.1"/>
    </source>
</evidence>
<protein>
    <submittedName>
        <fullName evidence="1">Uncharacterized protein</fullName>
    </submittedName>
</protein>
<gene>
    <name evidence="1" type="ORF">ACFL27_17080</name>
</gene>
<organism evidence="1 2">
    <name type="scientific">candidate division CSSED10-310 bacterium</name>
    <dbReference type="NCBI Taxonomy" id="2855610"/>
    <lineage>
        <taxon>Bacteria</taxon>
        <taxon>Bacteria division CSSED10-310</taxon>
    </lineage>
</organism>